<sequence length="142" mass="14981">MKCKQRKWAMSAAVVASVAAASIFGTAVPAQAAPASAWTSTVREVPMIQSAEGRPAIPAASGVGSPDRTSTGSGQADARSWSTIIRSAINALKKVPSIWKKVTDGVKKSYATFKSKVWPAIKATVGVVSTLITAWDIWKFFN</sequence>
<name>A0A942SXI5_9BACI</name>
<evidence type="ECO:0000313" key="3">
    <source>
        <dbReference type="EMBL" id="MBS4181652.1"/>
    </source>
</evidence>
<feature type="chain" id="PRO_5037175555" evidence="2">
    <location>
        <begin position="33"/>
        <end position="142"/>
    </location>
</feature>
<feature type="signal peptide" evidence="2">
    <location>
        <begin position="1"/>
        <end position="32"/>
    </location>
</feature>
<protein>
    <submittedName>
        <fullName evidence="3">Uncharacterized protein</fullName>
    </submittedName>
</protein>
<keyword evidence="2" id="KW-0732">Signal</keyword>
<evidence type="ECO:0000256" key="1">
    <source>
        <dbReference type="SAM" id="MobiDB-lite"/>
    </source>
</evidence>
<comment type="caution">
    <text evidence="3">The sequence shown here is derived from an EMBL/GenBank/DDBJ whole genome shotgun (WGS) entry which is preliminary data.</text>
</comment>
<dbReference type="EMBL" id="JAGYPE010000002">
    <property type="protein sequence ID" value="MBS4181652.1"/>
    <property type="molecule type" value="Genomic_DNA"/>
</dbReference>
<accession>A0A942SXI5</accession>
<feature type="region of interest" description="Disordered" evidence="1">
    <location>
        <begin position="49"/>
        <end position="78"/>
    </location>
</feature>
<proteinExistence type="predicted"/>
<evidence type="ECO:0000256" key="2">
    <source>
        <dbReference type="SAM" id="SignalP"/>
    </source>
</evidence>
<feature type="compositionally biased region" description="Polar residues" evidence="1">
    <location>
        <begin position="67"/>
        <end position="78"/>
    </location>
</feature>
<reference evidence="3" key="1">
    <citation type="submission" date="2021-05" db="EMBL/GenBank/DDBJ databases">
        <title>Novel Bacillus species.</title>
        <authorList>
            <person name="Liu G."/>
        </authorList>
    </citation>
    <scope>NUCLEOTIDE SEQUENCE</scope>
    <source>
        <strain evidence="3">FJAT-50051</strain>
    </source>
</reference>
<dbReference type="AlphaFoldDB" id="A0A942SXI5"/>
<gene>
    <name evidence="3" type="ORF">KHB02_09665</name>
</gene>
<organism evidence="3">
    <name type="scientific">Neobacillus citreus</name>
    <dbReference type="NCBI Taxonomy" id="2833578"/>
    <lineage>
        <taxon>Bacteria</taxon>
        <taxon>Bacillati</taxon>
        <taxon>Bacillota</taxon>
        <taxon>Bacilli</taxon>
        <taxon>Bacillales</taxon>
        <taxon>Bacillaceae</taxon>
        <taxon>Neobacillus</taxon>
    </lineage>
</organism>